<proteinExistence type="predicted"/>
<organism evidence="2 3">
    <name type="scientific">Elaeophora elaphi</name>
    <dbReference type="NCBI Taxonomy" id="1147741"/>
    <lineage>
        <taxon>Eukaryota</taxon>
        <taxon>Metazoa</taxon>
        <taxon>Ecdysozoa</taxon>
        <taxon>Nematoda</taxon>
        <taxon>Chromadorea</taxon>
        <taxon>Rhabditida</taxon>
        <taxon>Spirurina</taxon>
        <taxon>Spiruromorpha</taxon>
        <taxon>Filarioidea</taxon>
        <taxon>Onchocercidae</taxon>
        <taxon>Elaeophora</taxon>
    </lineage>
</organism>
<sequence>MSVICDYAGCENQLRQTFFYNSVRQLIYILHEFNIIVIVLSVIIAFGPYRQAILSIFGKQKLSIVKIKPLNSAPAGNVNNVAMMVNSIAMVKMKK</sequence>
<dbReference type="AlphaFoldDB" id="A0A0R3RP25"/>
<feature type="transmembrane region" description="Helical" evidence="1">
    <location>
        <begin position="26"/>
        <end position="49"/>
    </location>
</feature>
<keyword evidence="1" id="KW-1133">Transmembrane helix</keyword>
<dbReference type="Proteomes" id="UP000050640">
    <property type="component" value="Unplaced"/>
</dbReference>
<keyword evidence="1" id="KW-0812">Transmembrane</keyword>
<name>A0A0R3RP25_9BILA</name>
<reference evidence="3" key="1">
    <citation type="submission" date="2017-02" db="UniProtKB">
        <authorList>
            <consortium name="WormBaseParasite"/>
        </authorList>
    </citation>
    <scope>IDENTIFICATION</scope>
</reference>
<evidence type="ECO:0000313" key="2">
    <source>
        <dbReference type="Proteomes" id="UP000050640"/>
    </source>
</evidence>
<dbReference type="WBParaSite" id="EEL_0000323601-mRNA-1">
    <property type="protein sequence ID" value="EEL_0000323601-mRNA-1"/>
    <property type="gene ID" value="EEL_0000323601"/>
</dbReference>
<keyword evidence="1" id="KW-0472">Membrane</keyword>
<keyword evidence="2" id="KW-1185">Reference proteome</keyword>
<protein>
    <submittedName>
        <fullName evidence="3">7TM_GPCR_Srx domain-containing protein</fullName>
    </submittedName>
</protein>
<accession>A0A0R3RP25</accession>
<evidence type="ECO:0000313" key="3">
    <source>
        <dbReference type="WBParaSite" id="EEL_0000323601-mRNA-1"/>
    </source>
</evidence>
<evidence type="ECO:0000256" key="1">
    <source>
        <dbReference type="SAM" id="Phobius"/>
    </source>
</evidence>